<dbReference type="PIRSF" id="PIRSF002869">
    <property type="entry name" value="MviN"/>
    <property type="match status" value="1"/>
</dbReference>
<dbReference type="PANTHER" id="PTHR47019">
    <property type="entry name" value="LIPID II FLIPPASE MURJ"/>
    <property type="match status" value="1"/>
</dbReference>
<dbReference type="AlphaFoldDB" id="A0A5C0SES5"/>
<name>A0A5C0SES5_CRATE</name>
<dbReference type="InterPro" id="IPR004268">
    <property type="entry name" value="MurJ"/>
</dbReference>
<proteinExistence type="inferred from homology"/>
<keyword evidence="11" id="KW-1185">Reference proteome</keyword>
<dbReference type="OrthoDB" id="9804143at2"/>
<feature type="transmembrane region" description="Helical" evidence="8">
    <location>
        <begin position="54"/>
        <end position="78"/>
    </location>
</feature>
<dbReference type="InterPro" id="IPR051050">
    <property type="entry name" value="Lipid_II_flippase_MurJ/MviN"/>
</dbReference>
<keyword evidence="6 8" id="KW-1133">Transmembrane helix</keyword>
<keyword evidence="8 9" id="KW-0961">Cell wall biogenesis/degradation</keyword>
<feature type="transmembrane region" description="Helical" evidence="8">
    <location>
        <begin position="271"/>
        <end position="292"/>
    </location>
</feature>
<keyword evidence="4 8" id="KW-0133">Cell shape</keyword>
<dbReference type="PRINTS" id="PR01806">
    <property type="entry name" value="VIRFACTRMVIN"/>
</dbReference>
<dbReference type="GO" id="GO:0015648">
    <property type="term" value="F:lipid-linked peptidoglycan transporter activity"/>
    <property type="evidence" value="ECO:0007669"/>
    <property type="project" value="UniProtKB-UniRule"/>
</dbReference>
<evidence type="ECO:0000256" key="7">
    <source>
        <dbReference type="ARBA" id="ARBA00023136"/>
    </source>
</evidence>
<feature type="transmembrane region" description="Helical" evidence="8">
    <location>
        <begin position="12"/>
        <end position="34"/>
    </location>
</feature>
<dbReference type="NCBIfam" id="TIGR01695">
    <property type="entry name" value="murJ_mviN"/>
    <property type="match status" value="1"/>
</dbReference>
<dbReference type="HAMAP" id="MF_02078">
    <property type="entry name" value="MurJ_MviN"/>
    <property type="match status" value="1"/>
</dbReference>
<dbReference type="GO" id="GO:0005886">
    <property type="term" value="C:plasma membrane"/>
    <property type="evidence" value="ECO:0007669"/>
    <property type="project" value="UniProtKB-SubCell"/>
</dbReference>
<keyword evidence="8 9" id="KW-0813">Transport</keyword>
<reference evidence="10 11" key="1">
    <citation type="submission" date="2019-07" db="EMBL/GenBank/DDBJ databases">
        <title>Complete genome of Crassaminicella thermophila SY095.</title>
        <authorList>
            <person name="Li X."/>
        </authorList>
    </citation>
    <scope>NUCLEOTIDE SEQUENCE [LARGE SCALE GENOMIC DNA]</scope>
    <source>
        <strain evidence="10 11">SY095</strain>
    </source>
</reference>
<dbReference type="RefSeq" id="WP_148810307.1">
    <property type="nucleotide sequence ID" value="NZ_CP042243.1"/>
</dbReference>
<feature type="transmembrane region" description="Helical" evidence="8">
    <location>
        <begin position="353"/>
        <end position="371"/>
    </location>
</feature>
<protein>
    <recommendedName>
        <fullName evidence="8">Probable lipid II flippase MurJ</fullName>
    </recommendedName>
</protein>
<evidence type="ECO:0000256" key="3">
    <source>
        <dbReference type="ARBA" id="ARBA00022692"/>
    </source>
</evidence>
<evidence type="ECO:0000313" key="10">
    <source>
        <dbReference type="EMBL" id="QEK13135.1"/>
    </source>
</evidence>
<dbReference type="GO" id="GO:0034204">
    <property type="term" value="P:lipid translocation"/>
    <property type="evidence" value="ECO:0007669"/>
    <property type="project" value="TreeGrafter"/>
</dbReference>
<feature type="transmembrane region" description="Helical" evidence="8">
    <location>
        <begin position="480"/>
        <end position="502"/>
    </location>
</feature>
<evidence type="ECO:0000256" key="4">
    <source>
        <dbReference type="ARBA" id="ARBA00022960"/>
    </source>
</evidence>
<feature type="transmembrane region" description="Helical" evidence="8">
    <location>
        <begin position="134"/>
        <end position="153"/>
    </location>
</feature>
<keyword evidence="3 8" id="KW-0812">Transmembrane</keyword>
<dbReference type="Pfam" id="PF03023">
    <property type="entry name" value="MurJ"/>
    <property type="match status" value="1"/>
</dbReference>
<feature type="transmembrane region" description="Helical" evidence="8">
    <location>
        <begin position="413"/>
        <end position="431"/>
    </location>
</feature>
<dbReference type="UniPathway" id="UPA00219"/>
<evidence type="ECO:0000256" key="6">
    <source>
        <dbReference type="ARBA" id="ARBA00022989"/>
    </source>
</evidence>
<comment type="similarity">
    <text evidence="8 9">Belongs to the MurJ/MviN family.</text>
</comment>
<evidence type="ECO:0000256" key="9">
    <source>
        <dbReference type="PIRNR" id="PIRNR002869"/>
    </source>
</evidence>
<dbReference type="EMBL" id="CP042243">
    <property type="protein sequence ID" value="QEK13135.1"/>
    <property type="molecule type" value="Genomic_DNA"/>
</dbReference>
<dbReference type="GO" id="GO:0071555">
    <property type="term" value="P:cell wall organization"/>
    <property type="evidence" value="ECO:0007669"/>
    <property type="project" value="UniProtKB-UniRule"/>
</dbReference>
<keyword evidence="5 8" id="KW-0573">Peptidoglycan synthesis</keyword>
<gene>
    <name evidence="8 10" type="primary">murJ</name>
    <name evidence="10" type="ORF">FQB35_12845</name>
</gene>
<comment type="function">
    <text evidence="8 9">Involved in peptidoglycan biosynthesis. Transports lipid-linked peptidoglycan precursors from the inner to the outer leaflet of the cytoplasmic membrane.</text>
</comment>
<comment type="subcellular location">
    <subcellularLocation>
        <location evidence="1 8">Cell membrane</location>
        <topology evidence="1 8">Multi-pass membrane protein</topology>
    </subcellularLocation>
</comment>
<feature type="transmembrane region" description="Helical" evidence="8">
    <location>
        <begin position="186"/>
        <end position="208"/>
    </location>
</feature>
<dbReference type="GO" id="GO:0009252">
    <property type="term" value="P:peptidoglycan biosynthetic process"/>
    <property type="evidence" value="ECO:0007669"/>
    <property type="project" value="UniProtKB-UniRule"/>
</dbReference>
<dbReference type="Proteomes" id="UP000324646">
    <property type="component" value="Chromosome"/>
</dbReference>
<evidence type="ECO:0000313" key="11">
    <source>
        <dbReference type="Proteomes" id="UP000324646"/>
    </source>
</evidence>
<feature type="transmembrane region" description="Helical" evidence="8">
    <location>
        <begin position="229"/>
        <end position="251"/>
    </location>
</feature>
<feature type="transmembrane region" description="Helical" evidence="8">
    <location>
        <begin position="313"/>
        <end position="333"/>
    </location>
</feature>
<evidence type="ECO:0000256" key="1">
    <source>
        <dbReference type="ARBA" id="ARBA00004651"/>
    </source>
</evidence>
<evidence type="ECO:0000256" key="8">
    <source>
        <dbReference type="HAMAP-Rule" id="MF_02078"/>
    </source>
</evidence>
<dbReference type="PANTHER" id="PTHR47019:SF1">
    <property type="entry name" value="LIPID II FLIPPASE MURJ"/>
    <property type="match status" value="1"/>
</dbReference>
<comment type="pathway">
    <text evidence="8">Cell wall biogenesis; peptidoglycan biosynthesis.</text>
</comment>
<keyword evidence="7 8" id="KW-0472">Membrane</keyword>
<feature type="transmembrane region" description="Helical" evidence="8">
    <location>
        <begin position="160"/>
        <end position="180"/>
    </location>
</feature>
<evidence type="ECO:0000256" key="2">
    <source>
        <dbReference type="ARBA" id="ARBA00022475"/>
    </source>
</evidence>
<organism evidence="10 11">
    <name type="scientific">Crassaminicella thermophila</name>
    <dbReference type="NCBI Taxonomy" id="2599308"/>
    <lineage>
        <taxon>Bacteria</taxon>
        <taxon>Bacillati</taxon>
        <taxon>Bacillota</taxon>
        <taxon>Clostridia</taxon>
        <taxon>Eubacteriales</taxon>
        <taxon>Clostridiaceae</taxon>
        <taxon>Crassaminicella</taxon>
    </lineage>
</organism>
<accession>A0A5C0SES5</accession>
<dbReference type="CDD" id="cd13123">
    <property type="entry name" value="MATE_MurJ_like"/>
    <property type="match status" value="1"/>
</dbReference>
<feature type="transmembrane region" description="Helical" evidence="8">
    <location>
        <begin position="443"/>
        <end position="468"/>
    </location>
</feature>
<dbReference type="KEGG" id="crs:FQB35_12845"/>
<evidence type="ECO:0000256" key="5">
    <source>
        <dbReference type="ARBA" id="ARBA00022984"/>
    </source>
</evidence>
<feature type="transmembrane region" description="Helical" evidence="8">
    <location>
        <begin position="383"/>
        <end position="401"/>
    </location>
</feature>
<dbReference type="GO" id="GO:0008360">
    <property type="term" value="P:regulation of cell shape"/>
    <property type="evidence" value="ECO:0007669"/>
    <property type="project" value="UniProtKB-UniRule"/>
</dbReference>
<feature type="transmembrane region" description="Helical" evidence="8">
    <location>
        <begin position="90"/>
        <end position="114"/>
    </location>
</feature>
<sequence>MARLNGTTKTVTIVMVIMILSRLLGFIREVIMTNTFGRGIETDAFFAAFTIPDLMYTLLVGGALSAAFIPVFTSYLATEGEKEAWKVGSSFINLVVFALVIISILGILFAKYLVPFVAYGFKGEQLALTIKLTRFMFPAVTFTALAGLTSGILQAYKQFYVSYIGPILYNIGIIFGTIFLSQYFGIIGTAIGVIIGAITNFLFQFFFAKNKMQYYYLGFDFKHPGIRKIFKLILPTLIGLSVNQVSLIVNQNIASLLDTGSITALRLANRIIQLPLGIFAVSIASVIFPTITSQIARGEFEKFKYTFSLGMRNILFIIIPSAVGLFVLRMPLIRLLFVNGAFTEHDAFITAQVLLYYTPGLVTQAGIQILIRGFYANHDTKTPLKVSIISVISNILFNIVFVKYTSFGVKGLAFVYSTTSFMNMVILYYIFSKRMDGIKDKEIFISIGKTLLACIGMGLVVASVNMYLTKFINPFDKYLQIFQIGISSITGVGIFVLIAYLLKMEELRRVVKILLRK</sequence>
<keyword evidence="2 8" id="KW-1003">Cell membrane</keyword>